<dbReference type="Pfam" id="PF23247">
    <property type="entry name" value="LRR_RPS2"/>
    <property type="match status" value="1"/>
</dbReference>
<dbReference type="Gene3D" id="3.40.50.300">
    <property type="entry name" value="P-loop containing nucleotide triphosphate hydrolases"/>
    <property type="match status" value="1"/>
</dbReference>
<keyword evidence="1" id="KW-0433">Leucine-rich repeat</keyword>
<evidence type="ECO:0000259" key="6">
    <source>
        <dbReference type="Pfam" id="PF00931"/>
    </source>
</evidence>
<dbReference type="InterPro" id="IPR032675">
    <property type="entry name" value="LRR_dom_sf"/>
</dbReference>
<dbReference type="SUPFAM" id="SSF52058">
    <property type="entry name" value="L domain-like"/>
    <property type="match status" value="3"/>
</dbReference>
<dbReference type="Pfam" id="PF18052">
    <property type="entry name" value="Rx_N"/>
    <property type="match status" value="1"/>
</dbReference>
<keyword evidence="5" id="KW-0067">ATP-binding</keyword>
<keyword evidence="2" id="KW-0677">Repeat</keyword>
<sequence>MAIGEILLGSFLASLFEVLFDKLASLHLGSAQQEGISIALLKEWKGMLESINAMLADAEDKQLEGNRLVKLWLDDVGDLAYDMEDLLDEFAIKTAQVKMEVESSTSKGQMKWKFSCFGRNKSSKWNPNPSSLMSKTSVQEINGRLEAIINRKARLGLGENVANRSNYINKRDPTSSLLEPRFVGREREEMEILELLIREVKNYDATLSIVPIVGMGGVGKTALAQQLYNNAKVNSYFEKRAWVCVSDVFDVFDITKTILRSITGLSSEGDLNELQVKLKDSLSGKKFLVVLDDIWNEKYEKWTALLKPFEVGAKGSKIIITTRNLNVASITRASPYPLRELSCDNCVSLLAFHALGVTNFESHPAFKIIGKKIAEKCKGLPLAAKMLGGVLRTKSNPNEWEDTLNNKIWDLPTTEHDEVLPVLKLSYVHLPSYLKRCFAYCAVFPKDYEIERDELVLLWIAEGLLDGKKANENILKLGRKHFDELVSRSFLQQSSIDTSKYSMHDLLNDLAKSILGGTCFSSGGSQVASNEHDVSSFEKTRYASFIPSRYVTSKCLKPYQGMKALRSLILVRDGSSRGSFSISNKVLHDLLTNLKYLRVFSLCRCDIIEVPNCAGDLKHLRYLNFSYTRIEMLPESIGDLCKLQALILRGCQKLPKLPQGITKLVSLQFLDIRDTESLKEMPLGIGNLKNLIILSKFVVGLEKGSHLKELKNFPHLEGELFILELQKVEKVIDAVDANFLQKLGLTNLSLHWGEHLGDLHNHGRKAQVLDSLRPHTNLENLTILNYPSAIFPSWLDCTSYSKIVSLCLWDCPNVMSLSMIGQLPSLKELSLKGLHAIRTIGSEFYGGKRPFSSLTTLKFEEMLAWKDWSPYAGHPKEEVSFSCLKHLVVRCCPSLVGTLPCQLDRLTKLEIQSCPHMKNSTNDVYLPSLHELFVEDCNKEILRSLINLTSLTILTIKNLAELVCFDHGFMSHLIKLKELHIGRCDQLKYLWQDGNEMLNLTCLQELTIVSCHQFTSFVAGEIEIELPCNLEKMKLSYCTSLEKLTSKMYTLSYLSIECCPKLIRPTISSYDPNSNNPMSQLQSSCIGKCDSLSFCPSAKGRLATLKTFCIENCEGVESLEEITIESLKNMGIYNCENLRSLPQFLHRLSLLTELGISDCQVEDFPPLPLTLSKLTLQRCPNIKSITNITSCNNLTSLDISECRALEIIDSLPLPISLSCVYLLDCPKIKSLPKWRHLTSLRFIFIMRCQNIQCLPEGGLPPNLQSFYCECENMKQPVREWGLPLLTSLTSLSIDGRSMGGEGGEVRFPWEEEDEEDAWSLLFPSSLTSLEISHMRNMERLSDGLRKHLSSLQRLEIFHCPKLRDLPKDGLPPFLQVLWIKGCEILKDRCSKHTGDYWPLIQDIPRIYIDFHRIQ</sequence>
<evidence type="ECO:0000256" key="1">
    <source>
        <dbReference type="ARBA" id="ARBA00022614"/>
    </source>
</evidence>
<reference evidence="11 12" key="1">
    <citation type="submission" date="2024-11" db="EMBL/GenBank/DDBJ databases">
        <title>Chromosome-level genome assembly of Eucalyptus globulus Labill. provides insights into its genome evolution.</title>
        <authorList>
            <person name="Li X."/>
        </authorList>
    </citation>
    <scope>NUCLEOTIDE SEQUENCE [LARGE SCALE GENOMIC DNA]</scope>
    <source>
        <strain evidence="11">CL2024</strain>
        <tissue evidence="11">Fresh tender leaves</tissue>
    </source>
</reference>
<dbReference type="InterPro" id="IPR041118">
    <property type="entry name" value="Rx_N"/>
</dbReference>
<evidence type="ECO:0000256" key="3">
    <source>
        <dbReference type="ARBA" id="ARBA00022741"/>
    </source>
</evidence>
<dbReference type="SUPFAM" id="SSF52540">
    <property type="entry name" value="P-loop containing nucleoside triphosphate hydrolases"/>
    <property type="match status" value="1"/>
</dbReference>
<dbReference type="InterPro" id="IPR042197">
    <property type="entry name" value="Apaf_helical"/>
</dbReference>
<dbReference type="InterPro" id="IPR057135">
    <property type="entry name" value="At4g27190-like_LRR"/>
</dbReference>
<dbReference type="PANTHER" id="PTHR36766">
    <property type="entry name" value="PLANT BROAD-SPECTRUM MILDEW RESISTANCE PROTEIN RPW8"/>
    <property type="match status" value="1"/>
</dbReference>
<dbReference type="Pfam" id="PF23559">
    <property type="entry name" value="WHD_DRP"/>
    <property type="match status" value="1"/>
</dbReference>
<dbReference type="Gene3D" id="1.10.10.10">
    <property type="entry name" value="Winged helix-like DNA-binding domain superfamily/Winged helix DNA-binding domain"/>
    <property type="match status" value="1"/>
</dbReference>
<evidence type="ECO:0000256" key="4">
    <source>
        <dbReference type="ARBA" id="ARBA00022821"/>
    </source>
</evidence>
<dbReference type="InterPro" id="IPR002182">
    <property type="entry name" value="NB-ARC"/>
</dbReference>
<dbReference type="Gene3D" id="1.10.8.430">
    <property type="entry name" value="Helical domain of apoptotic protease-activating factors"/>
    <property type="match status" value="1"/>
</dbReference>
<keyword evidence="3" id="KW-0547">Nucleotide-binding</keyword>
<dbReference type="Pfam" id="PF00931">
    <property type="entry name" value="NB-ARC"/>
    <property type="match status" value="1"/>
</dbReference>
<feature type="domain" description="R13L1/DRL21-like LRR repeat region" evidence="10">
    <location>
        <begin position="707"/>
        <end position="833"/>
    </location>
</feature>
<name>A0ABD3LER7_EUCGL</name>
<dbReference type="EMBL" id="JBJKBG010000002">
    <property type="protein sequence ID" value="KAL3749063.1"/>
    <property type="molecule type" value="Genomic_DNA"/>
</dbReference>
<dbReference type="Gene3D" id="3.80.10.10">
    <property type="entry name" value="Ribonuclease Inhibitor"/>
    <property type="match status" value="4"/>
</dbReference>
<dbReference type="InterPro" id="IPR027417">
    <property type="entry name" value="P-loop_NTPase"/>
</dbReference>
<keyword evidence="4" id="KW-0611">Plant defense</keyword>
<dbReference type="GO" id="GO:0005524">
    <property type="term" value="F:ATP binding"/>
    <property type="evidence" value="ECO:0007669"/>
    <property type="project" value="UniProtKB-KW"/>
</dbReference>
<dbReference type="GO" id="GO:0006952">
    <property type="term" value="P:defense response"/>
    <property type="evidence" value="ECO:0007669"/>
    <property type="project" value="UniProtKB-KW"/>
</dbReference>
<dbReference type="Proteomes" id="UP001634007">
    <property type="component" value="Unassembled WGS sequence"/>
</dbReference>
<organism evidence="11 12">
    <name type="scientific">Eucalyptus globulus</name>
    <name type="common">Tasmanian blue gum</name>
    <dbReference type="NCBI Taxonomy" id="34317"/>
    <lineage>
        <taxon>Eukaryota</taxon>
        <taxon>Viridiplantae</taxon>
        <taxon>Streptophyta</taxon>
        <taxon>Embryophyta</taxon>
        <taxon>Tracheophyta</taxon>
        <taxon>Spermatophyta</taxon>
        <taxon>Magnoliopsida</taxon>
        <taxon>eudicotyledons</taxon>
        <taxon>Gunneridae</taxon>
        <taxon>Pentapetalae</taxon>
        <taxon>rosids</taxon>
        <taxon>malvids</taxon>
        <taxon>Myrtales</taxon>
        <taxon>Myrtaceae</taxon>
        <taxon>Myrtoideae</taxon>
        <taxon>Eucalypteae</taxon>
        <taxon>Eucalyptus</taxon>
    </lineage>
</organism>
<dbReference type="Pfam" id="PF25019">
    <property type="entry name" value="LRR_R13L1-DRL21"/>
    <property type="match status" value="1"/>
</dbReference>
<dbReference type="InterPro" id="IPR056789">
    <property type="entry name" value="LRR_R13L1-DRL21"/>
</dbReference>
<evidence type="ECO:0008006" key="13">
    <source>
        <dbReference type="Google" id="ProtNLM"/>
    </source>
</evidence>
<evidence type="ECO:0000313" key="11">
    <source>
        <dbReference type="EMBL" id="KAL3749063.1"/>
    </source>
</evidence>
<feature type="domain" description="NB-ARC" evidence="6">
    <location>
        <begin position="206"/>
        <end position="351"/>
    </location>
</feature>
<dbReference type="Gene3D" id="1.20.5.4130">
    <property type="match status" value="1"/>
</dbReference>
<feature type="domain" description="Disease resistance protein At4g27190-like leucine-rich repeats" evidence="8">
    <location>
        <begin position="875"/>
        <end position="1011"/>
    </location>
</feature>
<evidence type="ECO:0000259" key="7">
    <source>
        <dbReference type="Pfam" id="PF18052"/>
    </source>
</evidence>
<proteinExistence type="predicted"/>
<keyword evidence="12" id="KW-1185">Reference proteome</keyword>
<accession>A0ABD3LER7</accession>
<dbReference type="FunFam" id="3.40.50.300:FF:001091">
    <property type="entry name" value="Probable disease resistance protein At1g61300"/>
    <property type="match status" value="1"/>
</dbReference>
<dbReference type="InterPro" id="IPR036388">
    <property type="entry name" value="WH-like_DNA-bd_sf"/>
</dbReference>
<feature type="domain" description="Disease resistance protein winged helix" evidence="9">
    <location>
        <begin position="443"/>
        <end position="511"/>
    </location>
</feature>
<dbReference type="FunFam" id="1.10.10.10:FF:000322">
    <property type="entry name" value="Probable disease resistance protein At1g63360"/>
    <property type="match status" value="1"/>
</dbReference>
<evidence type="ECO:0000259" key="10">
    <source>
        <dbReference type="Pfam" id="PF25019"/>
    </source>
</evidence>
<comment type="caution">
    <text evidence="11">The sequence shown here is derived from an EMBL/GenBank/DDBJ whole genome shotgun (WGS) entry which is preliminary data.</text>
</comment>
<dbReference type="InterPro" id="IPR058922">
    <property type="entry name" value="WHD_DRP"/>
</dbReference>
<evidence type="ECO:0000313" key="12">
    <source>
        <dbReference type="Proteomes" id="UP001634007"/>
    </source>
</evidence>
<dbReference type="GO" id="GO:0051707">
    <property type="term" value="P:response to other organism"/>
    <property type="evidence" value="ECO:0007669"/>
    <property type="project" value="UniProtKB-ARBA"/>
</dbReference>
<dbReference type="PRINTS" id="PR00364">
    <property type="entry name" value="DISEASERSIST"/>
</dbReference>
<evidence type="ECO:0000256" key="2">
    <source>
        <dbReference type="ARBA" id="ARBA00022737"/>
    </source>
</evidence>
<feature type="domain" description="Disease resistance N-terminal" evidence="7">
    <location>
        <begin position="18"/>
        <end position="104"/>
    </location>
</feature>
<evidence type="ECO:0000259" key="9">
    <source>
        <dbReference type="Pfam" id="PF23559"/>
    </source>
</evidence>
<dbReference type="PANTHER" id="PTHR36766:SF51">
    <property type="entry name" value="DISEASE RESISTANCE RPP13-LIKE PROTEIN 1"/>
    <property type="match status" value="1"/>
</dbReference>
<evidence type="ECO:0000256" key="5">
    <source>
        <dbReference type="ARBA" id="ARBA00022840"/>
    </source>
</evidence>
<gene>
    <name evidence="11" type="ORF">ACJRO7_010197</name>
</gene>
<protein>
    <recommendedName>
        <fullName evidence="13">Disease resistance RPP13-like protein 1</fullName>
    </recommendedName>
</protein>
<evidence type="ECO:0000259" key="8">
    <source>
        <dbReference type="Pfam" id="PF23247"/>
    </source>
</evidence>